<evidence type="ECO:0000313" key="1">
    <source>
        <dbReference type="EMBL" id="MDT0380390.1"/>
    </source>
</evidence>
<accession>A0ABU2NTT4</accession>
<protein>
    <recommendedName>
        <fullName evidence="3">DUF3303 domain-containing protein</fullName>
    </recommendedName>
</protein>
<evidence type="ECO:0000313" key="2">
    <source>
        <dbReference type="Proteomes" id="UP001183414"/>
    </source>
</evidence>
<reference evidence="2" key="1">
    <citation type="submission" date="2023-07" db="EMBL/GenBank/DDBJ databases">
        <title>30 novel species of actinomycetes from the DSMZ collection.</title>
        <authorList>
            <person name="Nouioui I."/>
        </authorList>
    </citation>
    <scope>NUCLEOTIDE SEQUENCE [LARGE SCALE GENOMIC DNA]</scope>
    <source>
        <strain evidence="2">DSM 42041</strain>
    </source>
</reference>
<name>A0ABU2NTT4_9ACTN</name>
<keyword evidence="2" id="KW-1185">Reference proteome</keyword>
<gene>
    <name evidence="1" type="ORF">RM572_16670</name>
</gene>
<sequence length="99" mass="11264">MRMLLKARLRTEQGNRAIQSGEMEKTLLALLEDLKPEAAYFVPDEGKRCALIFFDMEDSWELPRITEPFFMEYDAEVSIQPAMNVEDAQRGLAALTGHG</sequence>
<dbReference type="Proteomes" id="UP001183414">
    <property type="component" value="Unassembled WGS sequence"/>
</dbReference>
<dbReference type="EMBL" id="JAVREQ010000014">
    <property type="protein sequence ID" value="MDT0380390.1"/>
    <property type="molecule type" value="Genomic_DNA"/>
</dbReference>
<organism evidence="1 2">
    <name type="scientific">Streptomyces hazeniae</name>
    <dbReference type="NCBI Taxonomy" id="3075538"/>
    <lineage>
        <taxon>Bacteria</taxon>
        <taxon>Bacillati</taxon>
        <taxon>Actinomycetota</taxon>
        <taxon>Actinomycetes</taxon>
        <taxon>Kitasatosporales</taxon>
        <taxon>Streptomycetaceae</taxon>
        <taxon>Streptomyces</taxon>
    </lineage>
</organism>
<evidence type="ECO:0008006" key="3">
    <source>
        <dbReference type="Google" id="ProtNLM"/>
    </source>
</evidence>
<dbReference type="RefSeq" id="WP_027762051.1">
    <property type="nucleotide sequence ID" value="NZ_JAVREQ010000014.1"/>
</dbReference>
<proteinExistence type="predicted"/>
<comment type="caution">
    <text evidence="1">The sequence shown here is derived from an EMBL/GenBank/DDBJ whole genome shotgun (WGS) entry which is preliminary data.</text>
</comment>